<name>A0AAV3QSY1_LITER</name>
<reference evidence="1 2" key="1">
    <citation type="submission" date="2024-01" db="EMBL/GenBank/DDBJ databases">
        <title>The complete chloroplast genome sequence of Lithospermum erythrorhizon: insights into the phylogenetic relationship among Boraginaceae species and the maternal lineages of purple gromwells.</title>
        <authorList>
            <person name="Okada T."/>
            <person name="Watanabe K."/>
        </authorList>
    </citation>
    <scope>NUCLEOTIDE SEQUENCE [LARGE SCALE GENOMIC DNA]</scope>
</reference>
<comment type="caution">
    <text evidence="1">The sequence shown here is derived from an EMBL/GenBank/DDBJ whole genome shotgun (WGS) entry which is preliminary data.</text>
</comment>
<accession>A0AAV3QSY1</accession>
<dbReference type="Proteomes" id="UP001454036">
    <property type="component" value="Unassembled WGS sequence"/>
</dbReference>
<evidence type="ECO:0000313" key="1">
    <source>
        <dbReference type="EMBL" id="GAA0165192.1"/>
    </source>
</evidence>
<dbReference type="EMBL" id="BAABME010005285">
    <property type="protein sequence ID" value="GAA0165192.1"/>
    <property type="molecule type" value="Genomic_DNA"/>
</dbReference>
<gene>
    <name evidence="1" type="ORF">LIER_20655</name>
</gene>
<evidence type="ECO:0000313" key="2">
    <source>
        <dbReference type="Proteomes" id="UP001454036"/>
    </source>
</evidence>
<proteinExistence type="predicted"/>
<protein>
    <submittedName>
        <fullName evidence="1">Uncharacterized protein</fullName>
    </submittedName>
</protein>
<keyword evidence="2" id="KW-1185">Reference proteome</keyword>
<organism evidence="1 2">
    <name type="scientific">Lithospermum erythrorhizon</name>
    <name type="common">Purple gromwell</name>
    <name type="synonym">Lithospermum officinale var. erythrorhizon</name>
    <dbReference type="NCBI Taxonomy" id="34254"/>
    <lineage>
        <taxon>Eukaryota</taxon>
        <taxon>Viridiplantae</taxon>
        <taxon>Streptophyta</taxon>
        <taxon>Embryophyta</taxon>
        <taxon>Tracheophyta</taxon>
        <taxon>Spermatophyta</taxon>
        <taxon>Magnoliopsida</taxon>
        <taxon>eudicotyledons</taxon>
        <taxon>Gunneridae</taxon>
        <taxon>Pentapetalae</taxon>
        <taxon>asterids</taxon>
        <taxon>lamiids</taxon>
        <taxon>Boraginales</taxon>
        <taxon>Boraginaceae</taxon>
        <taxon>Boraginoideae</taxon>
        <taxon>Lithospermeae</taxon>
        <taxon>Lithospermum</taxon>
    </lineage>
</organism>
<dbReference type="AlphaFoldDB" id="A0AAV3QSY1"/>
<sequence>MYRQSKCWREEKQWCIDNLRGKSFRKQVGRLVLGCAVYVLWIERNSRTLTGICKTIEQLFFSILASVSEEVAAGGRSNAPKLICPYA</sequence>